<evidence type="ECO:0000256" key="1">
    <source>
        <dbReference type="SAM" id="MobiDB-lite"/>
    </source>
</evidence>
<keyword evidence="3" id="KW-1185">Reference proteome</keyword>
<feature type="region of interest" description="Disordered" evidence="1">
    <location>
        <begin position="1"/>
        <end position="65"/>
    </location>
</feature>
<dbReference type="EMBL" id="JACIEU010000015">
    <property type="protein sequence ID" value="MBB4149800.1"/>
    <property type="molecule type" value="Genomic_DNA"/>
</dbReference>
<dbReference type="Proteomes" id="UP000590524">
    <property type="component" value="Unassembled WGS sequence"/>
</dbReference>
<dbReference type="AlphaFoldDB" id="A0A7W6PVU5"/>
<protein>
    <recommendedName>
        <fullName evidence="4">DUF3800 domain-containing protein</fullName>
    </recommendedName>
</protein>
<comment type="caution">
    <text evidence="2">The sequence shown here is derived from an EMBL/GenBank/DDBJ whole genome shotgun (WGS) entry which is preliminary data.</text>
</comment>
<feature type="compositionally biased region" description="Basic and acidic residues" evidence="1">
    <location>
        <begin position="34"/>
        <end position="63"/>
    </location>
</feature>
<organism evidence="2 3">
    <name type="scientific">Sphingobium scionense</name>
    <dbReference type="NCBI Taxonomy" id="1404341"/>
    <lineage>
        <taxon>Bacteria</taxon>
        <taxon>Pseudomonadati</taxon>
        <taxon>Pseudomonadota</taxon>
        <taxon>Alphaproteobacteria</taxon>
        <taxon>Sphingomonadales</taxon>
        <taxon>Sphingomonadaceae</taxon>
        <taxon>Sphingobium</taxon>
    </lineage>
</organism>
<dbReference type="RefSeq" id="WP_223178317.1">
    <property type="nucleotide sequence ID" value="NZ_JACIEU010000015.1"/>
</dbReference>
<accession>A0A7W6PVU5</accession>
<evidence type="ECO:0008006" key="4">
    <source>
        <dbReference type="Google" id="ProtNLM"/>
    </source>
</evidence>
<evidence type="ECO:0000313" key="2">
    <source>
        <dbReference type="EMBL" id="MBB4149800.1"/>
    </source>
</evidence>
<name>A0A7W6PVU5_9SPHN</name>
<dbReference type="InterPro" id="IPR024524">
    <property type="entry name" value="DUF3800"/>
</dbReference>
<reference evidence="2 3" key="1">
    <citation type="submission" date="2020-08" db="EMBL/GenBank/DDBJ databases">
        <title>Genomic Encyclopedia of Type Strains, Phase IV (KMG-IV): sequencing the most valuable type-strain genomes for metagenomic binning, comparative biology and taxonomic classification.</title>
        <authorList>
            <person name="Goeker M."/>
        </authorList>
    </citation>
    <scope>NUCLEOTIDE SEQUENCE [LARGE SCALE GENOMIC DNA]</scope>
    <source>
        <strain evidence="2 3">DSM 19371</strain>
    </source>
</reference>
<sequence>MDRRPGREANPAGGSAQAHAARDDGKSFMTPPSDGDHQEKQYSFFDDRLDSETEPAQRPDRAPSSESKFSNYVVYVDESGDHGMQNVDPNYPLFVLAFCIFYKKHYAEKVVTALEKFKFRNFGHDLIILHENEIRKEKNQFKFVSAKEKEDFISDLTDIIDRSNFVLVSCVIDKHRLSARSKNEQNPYHVALGFCLETLYEFMVEKGQHEKRTHVVVECRGKKEDKDLELEFRRICAGENRMDIPLPFDVVFADKKANSSGLQLADLVARPIGMSILRPGQPNRAFDVLKLKFFCSGGRDKVGQGFDGWGLKVFPGPESEKPR</sequence>
<evidence type="ECO:0000313" key="3">
    <source>
        <dbReference type="Proteomes" id="UP000590524"/>
    </source>
</evidence>
<dbReference type="Pfam" id="PF12686">
    <property type="entry name" value="DUF3800"/>
    <property type="match status" value="1"/>
</dbReference>
<gene>
    <name evidence="2" type="ORF">GGQ90_003594</name>
</gene>
<proteinExistence type="predicted"/>